<keyword evidence="17" id="KW-1185">Reference proteome</keyword>
<keyword evidence="8 12" id="KW-0457">Lysine biosynthesis</keyword>
<comment type="pathway">
    <text evidence="2 12">Amino-acid biosynthesis; L-lysine biosynthesis via DAP pathway; (S)-tetrahydrodipicolinate from L-aspartate: step 3/4.</text>
</comment>
<evidence type="ECO:0000256" key="15">
    <source>
        <dbReference type="PIRSR" id="PIRSR001365-2"/>
    </source>
</evidence>
<dbReference type="PRINTS" id="PR00146">
    <property type="entry name" value="DHPICSNTHASE"/>
</dbReference>
<comment type="subcellular location">
    <subcellularLocation>
        <location evidence="12">Cytoplasm</location>
    </subcellularLocation>
</comment>
<accession>A0A174W3A4</accession>
<evidence type="ECO:0000256" key="3">
    <source>
        <dbReference type="ARBA" id="ARBA00007592"/>
    </source>
</evidence>
<dbReference type="NCBIfam" id="TIGR00674">
    <property type="entry name" value="dapA"/>
    <property type="match status" value="1"/>
</dbReference>
<evidence type="ECO:0000256" key="1">
    <source>
        <dbReference type="ARBA" id="ARBA00003294"/>
    </source>
</evidence>
<dbReference type="InterPro" id="IPR005263">
    <property type="entry name" value="DapA"/>
</dbReference>
<comment type="caution">
    <text evidence="12">Was originally thought to be a dihydrodipicolinate synthase (DHDPS), catalyzing the condensation of (S)-aspartate-beta-semialdehyde [(S)-ASA] and pyruvate to dihydrodipicolinate (DHDP). However, it was shown in E.coli that the product of the enzymatic reaction is not dihydrodipicolinate but in fact (4S)-4-hydroxy-2,3,4,5-tetrahydro-(2S)-dipicolinic acid (HTPA), and that the consecutive dehydration reaction leading to DHDP is not spontaneous but catalyzed by DapB.</text>
</comment>
<keyword evidence="9 12" id="KW-0456">Lyase</keyword>
<feature type="binding site" evidence="12 15">
    <location>
        <position position="45"/>
    </location>
    <ligand>
        <name>pyruvate</name>
        <dbReference type="ChEBI" id="CHEBI:15361"/>
    </ligand>
</feature>
<name>A0A174W3A4_9CLOT</name>
<dbReference type="SUPFAM" id="SSF51569">
    <property type="entry name" value="Aldolase"/>
    <property type="match status" value="1"/>
</dbReference>
<keyword evidence="7 12" id="KW-0220">Diaminopimelate biosynthesis</keyword>
<dbReference type="EMBL" id="MAPZ01000019">
    <property type="protein sequence ID" value="OBY10467.1"/>
    <property type="molecule type" value="Genomic_DNA"/>
</dbReference>
<comment type="similarity">
    <text evidence="3 12 13">Belongs to the DapA family.</text>
</comment>
<evidence type="ECO:0000256" key="5">
    <source>
        <dbReference type="ARBA" id="ARBA00022490"/>
    </source>
</evidence>
<dbReference type="PIRSF" id="PIRSF001365">
    <property type="entry name" value="DHDPS"/>
    <property type="match status" value="1"/>
</dbReference>
<comment type="catalytic activity">
    <reaction evidence="11 12">
        <text>L-aspartate 4-semialdehyde + pyruvate = (2S,4S)-4-hydroxy-2,3,4,5-tetrahydrodipicolinate + H2O + H(+)</text>
        <dbReference type="Rhea" id="RHEA:34171"/>
        <dbReference type="ChEBI" id="CHEBI:15361"/>
        <dbReference type="ChEBI" id="CHEBI:15377"/>
        <dbReference type="ChEBI" id="CHEBI:15378"/>
        <dbReference type="ChEBI" id="CHEBI:67139"/>
        <dbReference type="ChEBI" id="CHEBI:537519"/>
        <dbReference type="EC" id="4.3.3.7"/>
    </reaction>
</comment>
<dbReference type="PROSITE" id="PS00666">
    <property type="entry name" value="DHDPS_2"/>
    <property type="match status" value="1"/>
</dbReference>
<comment type="subunit">
    <text evidence="12">Homotetramer; dimer of dimers.</text>
</comment>
<dbReference type="SMART" id="SM01130">
    <property type="entry name" value="DHDPS"/>
    <property type="match status" value="1"/>
</dbReference>
<evidence type="ECO:0000256" key="12">
    <source>
        <dbReference type="HAMAP-Rule" id="MF_00418"/>
    </source>
</evidence>
<dbReference type="Proteomes" id="UP000092714">
    <property type="component" value="Unassembled WGS sequence"/>
</dbReference>
<feature type="site" description="Part of a proton relay during catalysis" evidence="12">
    <location>
        <position position="107"/>
    </location>
</feature>
<evidence type="ECO:0000256" key="4">
    <source>
        <dbReference type="ARBA" id="ARBA00012086"/>
    </source>
</evidence>
<evidence type="ECO:0000256" key="10">
    <source>
        <dbReference type="ARBA" id="ARBA00023270"/>
    </source>
</evidence>
<dbReference type="CDD" id="cd00950">
    <property type="entry name" value="DHDPS"/>
    <property type="match status" value="1"/>
</dbReference>
<evidence type="ECO:0000256" key="11">
    <source>
        <dbReference type="ARBA" id="ARBA00047836"/>
    </source>
</evidence>
<gene>
    <name evidence="12" type="primary">dapA</name>
    <name evidence="16" type="ORF">CP373A1_08090</name>
</gene>
<protein>
    <recommendedName>
        <fullName evidence="4 12">4-hydroxy-tetrahydrodipicolinate synthase</fullName>
        <shortName evidence="12">HTPA synthase</shortName>
        <ecNumber evidence="4 12">4.3.3.7</ecNumber>
    </recommendedName>
</protein>
<evidence type="ECO:0000256" key="14">
    <source>
        <dbReference type="PIRSR" id="PIRSR001365-1"/>
    </source>
</evidence>
<dbReference type="GO" id="GO:0008840">
    <property type="term" value="F:4-hydroxy-tetrahydrodipicolinate synthase activity"/>
    <property type="evidence" value="ECO:0007669"/>
    <property type="project" value="UniProtKB-UniRule"/>
</dbReference>
<evidence type="ECO:0000256" key="8">
    <source>
        <dbReference type="ARBA" id="ARBA00023154"/>
    </source>
</evidence>
<dbReference type="AlphaFoldDB" id="A0A174W3A4"/>
<dbReference type="InterPro" id="IPR020625">
    <property type="entry name" value="Schiff_base-form_aldolases_AS"/>
</dbReference>
<evidence type="ECO:0000256" key="2">
    <source>
        <dbReference type="ARBA" id="ARBA00005120"/>
    </source>
</evidence>
<evidence type="ECO:0000256" key="6">
    <source>
        <dbReference type="ARBA" id="ARBA00022605"/>
    </source>
</evidence>
<dbReference type="GO" id="GO:0009089">
    <property type="term" value="P:lysine biosynthetic process via diaminopimelate"/>
    <property type="evidence" value="ECO:0007669"/>
    <property type="project" value="UniProtKB-UniRule"/>
</dbReference>
<dbReference type="GO" id="GO:0005829">
    <property type="term" value="C:cytosol"/>
    <property type="evidence" value="ECO:0007669"/>
    <property type="project" value="TreeGrafter"/>
</dbReference>
<dbReference type="Pfam" id="PF00701">
    <property type="entry name" value="DHDPS"/>
    <property type="match status" value="1"/>
</dbReference>
<keyword evidence="10 12" id="KW-0704">Schiff base</keyword>
<proteinExistence type="inferred from homology"/>
<feature type="binding site" evidence="12 15">
    <location>
        <position position="203"/>
    </location>
    <ligand>
        <name>pyruvate</name>
        <dbReference type="ChEBI" id="CHEBI:15361"/>
    </ligand>
</feature>
<dbReference type="RefSeq" id="WP_027098132.1">
    <property type="nucleotide sequence ID" value="NZ_CABJAZ010000001.1"/>
</dbReference>
<evidence type="ECO:0000313" key="17">
    <source>
        <dbReference type="Proteomes" id="UP000092714"/>
    </source>
</evidence>
<reference evidence="16 17" key="1">
    <citation type="submission" date="2016-06" db="EMBL/GenBank/DDBJ databases">
        <authorList>
            <person name="Kjaerup R.B."/>
            <person name="Dalgaard T.S."/>
            <person name="Juul-Madsen H.R."/>
        </authorList>
    </citation>
    <scope>NUCLEOTIDE SEQUENCE [LARGE SCALE GENOMIC DNA]</scope>
    <source>
        <strain evidence="16 17">373-A1</strain>
    </source>
</reference>
<feature type="active site" description="Proton donor/acceptor" evidence="12 14">
    <location>
        <position position="133"/>
    </location>
</feature>
<dbReference type="UniPathway" id="UPA00034">
    <property type="reaction ID" value="UER00017"/>
</dbReference>
<dbReference type="InterPro" id="IPR013785">
    <property type="entry name" value="Aldolase_TIM"/>
</dbReference>
<dbReference type="GeneID" id="42775959"/>
<feature type="site" description="Part of a proton relay during catalysis" evidence="12">
    <location>
        <position position="44"/>
    </location>
</feature>
<dbReference type="eggNOG" id="COG0329">
    <property type="taxonomic scope" value="Bacteria"/>
</dbReference>
<dbReference type="Gene3D" id="3.20.20.70">
    <property type="entry name" value="Aldolase class I"/>
    <property type="match status" value="1"/>
</dbReference>
<comment type="function">
    <text evidence="1 12">Catalyzes the condensation of (S)-aspartate-beta-semialdehyde [(S)-ASA] and pyruvate to 4-hydroxy-tetrahydrodipicolinate (HTPA).</text>
</comment>
<sequence>MKVKGLWVPVVTPFENDELDMVSYEKLVNHYINEGVHGLMPLGTTGETPTLSEKEYEEIVSKTMEVVNGRVPVIIGLGGNCTRSVVDKLKVVEKHKVQGILSVSPYYNRPDQRGIYEHFKKISESTDLDIVLYNIPYRTGRNMENETILRLSEEKNIVGVKDASGDFNKTIELLLNKPDEFSVLSGEDNLFYSSLLLGGDGGVTASAHLKTKEFIKVYDYIQNNDAKAALEIWKEISPMIPLLFKEPNPTPIKYMLKKIGLINSDEVRLPLVPISEELKNELDSNIVLQ</sequence>
<evidence type="ECO:0000256" key="9">
    <source>
        <dbReference type="ARBA" id="ARBA00023239"/>
    </source>
</evidence>
<feature type="active site" description="Schiff-base intermediate with substrate" evidence="12 14">
    <location>
        <position position="161"/>
    </location>
</feature>
<keyword evidence="5 12" id="KW-0963">Cytoplasm</keyword>
<dbReference type="PANTHER" id="PTHR12128:SF66">
    <property type="entry name" value="4-HYDROXY-2-OXOGLUTARATE ALDOLASE, MITOCHONDRIAL"/>
    <property type="match status" value="1"/>
</dbReference>
<evidence type="ECO:0000313" key="16">
    <source>
        <dbReference type="EMBL" id="OBY10467.1"/>
    </source>
</evidence>
<dbReference type="GO" id="GO:0019877">
    <property type="term" value="P:diaminopimelate biosynthetic process"/>
    <property type="evidence" value="ECO:0007669"/>
    <property type="project" value="UniProtKB-UniRule"/>
</dbReference>
<dbReference type="PANTHER" id="PTHR12128">
    <property type="entry name" value="DIHYDRODIPICOLINATE SYNTHASE"/>
    <property type="match status" value="1"/>
</dbReference>
<dbReference type="EC" id="4.3.3.7" evidence="4 12"/>
<evidence type="ECO:0000256" key="13">
    <source>
        <dbReference type="PIRNR" id="PIRNR001365"/>
    </source>
</evidence>
<dbReference type="InterPro" id="IPR002220">
    <property type="entry name" value="DapA-like"/>
</dbReference>
<organism evidence="16 17">
    <name type="scientific">Clostridium paraputrificum</name>
    <dbReference type="NCBI Taxonomy" id="29363"/>
    <lineage>
        <taxon>Bacteria</taxon>
        <taxon>Bacillati</taxon>
        <taxon>Bacillota</taxon>
        <taxon>Clostridia</taxon>
        <taxon>Eubacteriales</taxon>
        <taxon>Clostridiaceae</taxon>
        <taxon>Clostridium</taxon>
    </lineage>
</organism>
<evidence type="ECO:0000256" key="7">
    <source>
        <dbReference type="ARBA" id="ARBA00022915"/>
    </source>
</evidence>
<dbReference type="OrthoDB" id="9782828at2"/>
<comment type="caution">
    <text evidence="16">The sequence shown here is derived from an EMBL/GenBank/DDBJ whole genome shotgun (WGS) entry which is preliminary data.</text>
</comment>
<dbReference type="HAMAP" id="MF_00418">
    <property type="entry name" value="DapA"/>
    <property type="match status" value="1"/>
</dbReference>
<keyword evidence="6 12" id="KW-0028">Amino-acid biosynthesis</keyword>